<dbReference type="InterPro" id="IPR001525">
    <property type="entry name" value="C5_MeTfrase"/>
</dbReference>
<proteinExistence type="predicted"/>
<evidence type="ECO:0000313" key="5">
    <source>
        <dbReference type="EMBL" id="MFC3986497.1"/>
    </source>
</evidence>
<keyword evidence="6" id="KW-1185">Reference proteome</keyword>
<reference evidence="6" key="1">
    <citation type="journal article" date="2019" name="Int. J. Syst. Evol. Microbiol.">
        <title>The Global Catalogue of Microorganisms (GCM) 10K type strain sequencing project: providing services to taxonomists for standard genome sequencing and annotation.</title>
        <authorList>
            <consortium name="The Broad Institute Genomics Platform"/>
            <consortium name="The Broad Institute Genome Sequencing Center for Infectious Disease"/>
            <person name="Wu L."/>
            <person name="Ma J."/>
        </authorList>
    </citation>
    <scope>NUCLEOTIDE SEQUENCE [LARGE SCALE GENOMIC DNA]</scope>
    <source>
        <strain evidence="6">TBRC 7912</strain>
    </source>
</reference>
<feature type="region of interest" description="Disordered" evidence="4">
    <location>
        <begin position="73"/>
        <end position="114"/>
    </location>
</feature>
<dbReference type="Pfam" id="PF00145">
    <property type="entry name" value="DNA_methylase"/>
    <property type="match status" value="1"/>
</dbReference>
<accession>A0ABV8FGX9</accession>
<keyword evidence="3" id="KW-0680">Restriction system</keyword>
<evidence type="ECO:0000313" key="6">
    <source>
        <dbReference type="Proteomes" id="UP001595698"/>
    </source>
</evidence>
<dbReference type="Proteomes" id="UP001595698">
    <property type="component" value="Unassembled WGS sequence"/>
</dbReference>
<dbReference type="SUPFAM" id="SSF53335">
    <property type="entry name" value="S-adenosyl-L-methionine-dependent methyltransferases"/>
    <property type="match status" value="1"/>
</dbReference>
<evidence type="ECO:0000256" key="4">
    <source>
        <dbReference type="SAM" id="MobiDB-lite"/>
    </source>
</evidence>
<evidence type="ECO:0000256" key="2">
    <source>
        <dbReference type="ARBA" id="ARBA00022679"/>
    </source>
</evidence>
<dbReference type="InterPro" id="IPR029063">
    <property type="entry name" value="SAM-dependent_MTases_sf"/>
</dbReference>
<keyword evidence="1 5" id="KW-0489">Methyltransferase</keyword>
<evidence type="ECO:0000256" key="1">
    <source>
        <dbReference type="ARBA" id="ARBA00022603"/>
    </source>
</evidence>
<comment type="caution">
    <text evidence="5">The sequence shown here is derived from an EMBL/GenBank/DDBJ whole genome shotgun (WGS) entry which is preliminary data.</text>
</comment>
<feature type="compositionally biased region" description="Low complexity" evidence="4">
    <location>
        <begin position="104"/>
        <end position="114"/>
    </location>
</feature>
<dbReference type="RefSeq" id="WP_386196784.1">
    <property type="nucleotide sequence ID" value="NZ_JBHSBC010000056.1"/>
</dbReference>
<dbReference type="GO" id="GO:0008168">
    <property type="term" value="F:methyltransferase activity"/>
    <property type="evidence" value="ECO:0007669"/>
    <property type="project" value="UniProtKB-KW"/>
</dbReference>
<name>A0ABV8FGX9_9ACTN</name>
<gene>
    <name evidence="5" type="ORF">ACFOYY_40640</name>
</gene>
<evidence type="ECO:0000256" key="3">
    <source>
        <dbReference type="ARBA" id="ARBA00022747"/>
    </source>
</evidence>
<sequence length="114" mass="12475">MLTLMDWFCGAGGSSQGAHAVPGVTVTRAANHWARAIESHAANFPGADHYRGDIRDAPVEKWPVCDLFWASPECPQWSNARGKKRDFTSATGPSRSRPRRSPASRRASPSTRAR</sequence>
<dbReference type="GO" id="GO:0032259">
    <property type="term" value="P:methylation"/>
    <property type="evidence" value="ECO:0007669"/>
    <property type="project" value="UniProtKB-KW"/>
</dbReference>
<protein>
    <submittedName>
        <fullName evidence="5">DNA cytosine methyltransferase</fullName>
    </submittedName>
</protein>
<organism evidence="5 6">
    <name type="scientific">Streptosporangium jomthongense</name>
    <dbReference type="NCBI Taxonomy" id="1193683"/>
    <lineage>
        <taxon>Bacteria</taxon>
        <taxon>Bacillati</taxon>
        <taxon>Actinomycetota</taxon>
        <taxon>Actinomycetes</taxon>
        <taxon>Streptosporangiales</taxon>
        <taxon>Streptosporangiaceae</taxon>
        <taxon>Streptosporangium</taxon>
    </lineage>
</organism>
<keyword evidence="2" id="KW-0808">Transferase</keyword>
<dbReference type="Gene3D" id="3.40.50.150">
    <property type="entry name" value="Vaccinia Virus protein VP39"/>
    <property type="match status" value="1"/>
</dbReference>
<dbReference type="EMBL" id="JBHSBC010000056">
    <property type="protein sequence ID" value="MFC3986497.1"/>
    <property type="molecule type" value="Genomic_DNA"/>
</dbReference>